<evidence type="ECO:0000259" key="4">
    <source>
        <dbReference type="PROSITE" id="PS51782"/>
    </source>
</evidence>
<sequence length="798" mass="82187">MFRVTLANLLAVNSGLTTDTVLQAGQRVKIPPFDSTCGNGILSAPPTTGVFDCRAYRVKSGDSLSAIALMFQITVNDLVAVNAELSDPSLLTPGKVIRVPPYSDNCVNGILIEYEGHPTWLDTAVAPSIGVYVKLSLTGTSATAVAAKASTLASSIATILGVSPASWVSVTAAASRRRLQATASTSTSVTVTVPAASSTSMAAKAQSAASSITSAFTAQGFTVAANSLSVTTYPTVAASPSPSPAPAVASPSPAATPSTTAPGSSTSGSSNVGAIVGGVVGGVGGVCVVAGLTWLGIRKRRQAAESGPYSYPAGVTATVTAGAGLPSVKTGRSARTLREDQGVSSSPRNTVTPRTAQLGQPQRLDPARAGARDRRFKATDVMATRWLGLLVALAALHAACAARVKANSIKDEYGVCPRYTVKQGDILFDIAKKLGVEQEKIITASNACGVNVTNLQIGQELCLPGYIVARCQYVLRTDPDRPFCQVYTFQLGDTLKSVADKFDTTEAELTTLNSDYLVGGAQLPKAGQYIRLPGWDQKECRDFNDNDRPMCQVYTVQSGDTITTISQRYKVDAAETLALNNLTADSTLPLNFRLKLPKWNESCPAEGVPAVLPSDTVQCRVAQLRTNENLSVLAERYGTTIAAIQAVNPDVTDATKLQPGDYVNIPPFGPECVGSGQLVDVAGASTVPADYNYNGLQGGSTPEQPMEPTEPVASPSTAPVLPEDTAAPAPEPGMGPEEAPVDDLAAAPSPAPAEPMPVPVPSPVPSPVPTPPSAASLSAAASSLLAAALAVLAAALLG</sequence>
<feature type="unsure residue" description="E or Q" evidence="5">
    <location>
        <position position="754"/>
    </location>
</feature>
<dbReference type="EMBL" id="JADXDR010000011">
    <property type="protein sequence ID" value="KAI7845960.1"/>
    <property type="molecule type" value="Genomic_DNA"/>
</dbReference>
<proteinExistence type="predicted"/>
<evidence type="ECO:0000313" key="6">
    <source>
        <dbReference type="Proteomes" id="UP001205105"/>
    </source>
</evidence>
<reference evidence="5" key="1">
    <citation type="submission" date="2020-11" db="EMBL/GenBank/DDBJ databases">
        <title>Chlorella ohadii genome sequencing and assembly.</title>
        <authorList>
            <person name="Murik O."/>
            <person name="Treves H."/>
            <person name="Kedem I."/>
            <person name="Shotland Y."/>
            <person name="Kaplan A."/>
        </authorList>
    </citation>
    <scope>NUCLEOTIDE SEQUENCE</scope>
    <source>
        <strain evidence="5">1</strain>
    </source>
</reference>
<evidence type="ECO:0000256" key="1">
    <source>
        <dbReference type="SAM" id="MobiDB-lite"/>
    </source>
</evidence>
<accession>A0AAD5H9H5</accession>
<feature type="domain" description="LysM" evidence="4">
    <location>
        <begin position="620"/>
        <end position="665"/>
    </location>
</feature>
<keyword evidence="3" id="KW-0732">Signal</keyword>
<keyword evidence="6" id="KW-1185">Reference proteome</keyword>
<feature type="region of interest" description="Disordered" evidence="1">
    <location>
        <begin position="235"/>
        <end position="269"/>
    </location>
</feature>
<dbReference type="PROSITE" id="PS51782">
    <property type="entry name" value="LYSM"/>
    <property type="match status" value="5"/>
</dbReference>
<evidence type="ECO:0000256" key="2">
    <source>
        <dbReference type="SAM" id="Phobius"/>
    </source>
</evidence>
<dbReference type="InterPro" id="IPR036779">
    <property type="entry name" value="LysM_dom_sf"/>
</dbReference>
<organism evidence="5 6">
    <name type="scientific">Chlorella ohadii</name>
    <dbReference type="NCBI Taxonomy" id="2649997"/>
    <lineage>
        <taxon>Eukaryota</taxon>
        <taxon>Viridiplantae</taxon>
        <taxon>Chlorophyta</taxon>
        <taxon>core chlorophytes</taxon>
        <taxon>Trebouxiophyceae</taxon>
        <taxon>Chlorellales</taxon>
        <taxon>Chlorellaceae</taxon>
        <taxon>Chlorella clade</taxon>
        <taxon>Chlorella</taxon>
    </lineage>
</organism>
<evidence type="ECO:0000256" key="3">
    <source>
        <dbReference type="SAM" id="SignalP"/>
    </source>
</evidence>
<feature type="region of interest" description="Disordered" evidence="1">
    <location>
        <begin position="693"/>
        <end position="775"/>
    </location>
</feature>
<keyword evidence="2" id="KW-1133">Transmembrane helix</keyword>
<feature type="domain" description="LysM" evidence="4">
    <location>
        <begin position="552"/>
        <end position="596"/>
    </location>
</feature>
<dbReference type="SMART" id="SM00257">
    <property type="entry name" value="LysM"/>
    <property type="match status" value="5"/>
</dbReference>
<dbReference type="PANTHER" id="PTHR33734">
    <property type="entry name" value="LYSM DOMAIN-CONTAINING GPI-ANCHORED PROTEIN 2"/>
    <property type="match status" value="1"/>
</dbReference>
<keyword evidence="2" id="KW-0812">Transmembrane</keyword>
<feature type="transmembrane region" description="Helical" evidence="2">
    <location>
        <begin position="382"/>
        <end position="399"/>
    </location>
</feature>
<feature type="domain" description="LysM" evidence="4">
    <location>
        <begin position="54"/>
        <end position="99"/>
    </location>
</feature>
<feature type="signal peptide" evidence="3">
    <location>
        <begin position="1"/>
        <end position="17"/>
    </location>
</feature>
<dbReference type="InterPro" id="IPR018392">
    <property type="entry name" value="LysM"/>
</dbReference>
<comment type="caution">
    <text evidence="5">The sequence shown here is derived from an EMBL/GenBank/DDBJ whole genome shotgun (WGS) entry which is preliminary data.</text>
</comment>
<dbReference type="SUPFAM" id="SSF54106">
    <property type="entry name" value="LysM domain"/>
    <property type="match status" value="3"/>
</dbReference>
<feature type="transmembrane region" description="Helical" evidence="2">
    <location>
        <begin position="272"/>
        <end position="297"/>
    </location>
</feature>
<dbReference type="Proteomes" id="UP001205105">
    <property type="component" value="Unassembled WGS sequence"/>
</dbReference>
<feature type="chain" id="PRO_5042016036" description="LysM domain-containing protein" evidence="3">
    <location>
        <begin position="18"/>
        <end position="798"/>
    </location>
</feature>
<gene>
    <name evidence="5" type="ORF">COHA_000506</name>
</gene>
<feature type="compositionally biased region" description="Polar residues" evidence="1">
    <location>
        <begin position="342"/>
        <end position="360"/>
    </location>
</feature>
<evidence type="ECO:0000313" key="5">
    <source>
        <dbReference type="EMBL" id="KAI7845960.1"/>
    </source>
</evidence>
<feature type="region of interest" description="Disordered" evidence="1">
    <location>
        <begin position="325"/>
        <end position="371"/>
    </location>
</feature>
<feature type="domain" description="LysM" evidence="4">
    <location>
        <begin position="485"/>
        <end position="532"/>
    </location>
</feature>
<dbReference type="Gene3D" id="3.10.350.10">
    <property type="entry name" value="LysM domain"/>
    <property type="match status" value="5"/>
</dbReference>
<dbReference type="CDD" id="cd00118">
    <property type="entry name" value="LysM"/>
    <property type="match status" value="4"/>
</dbReference>
<feature type="compositionally biased region" description="Low complexity" evidence="1">
    <location>
        <begin position="726"/>
        <end position="748"/>
    </location>
</feature>
<feature type="domain" description="LysM" evidence="4">
    <location>
        <begin position="417"/>
        <end position="463"/>
    </location>
</feature>
<dbReference type="PANTHER" id="PTHR33734:SF22">
    <property type="entry name" value="MEMBRANE-BOUND LYTIC MUREIN TRANSGLYCOSYLASE D"/>
    <property type="match status" value="1"/>
</dbReference>
<feature type="compositionally biased region" description="Pro residues" evidence="1">
    <location>
        <begin position="749"/>
        <end position="772"/>
    </location>
</feature>
<dbReference type="AlphaFoldDB" id="A0AAD5H9H5"/>
<protein>
    <recommendedName>
        <fullName evidence="4">LysM domain-containing protein</fullName>
    </recommendedName>
</protein>
<name>A0AAD5H9H5_9CHLO</name>
<keyword evidence="2" id="KW-0472">Membrane</keyword>
<dbReference type="Pfam" id="PF01476">
    <property type="entry name" value="LysM"/>
    <property type="match status" value="6"/>
</dbReference>